<protein>
    <submittedName>
        <fullName evidence="1">TraW</fullName>
    </submittedName>
</protein>
<proteinExistence type="predicted"/>
<dbReference type="NCBIfam" id="NF033888">
    <property type="entry name" value="conj_TraW"/>
    <property type="match status" value="1"/>
</dbReference>
<name>A0A0C5H1T5_KLEPN</name>
<reference evidence="1" key="1">
    <citation type="journal article" date="2015" name="Antimicrob. Agents Chemother.">
        <title>Complete nucleotide sequences of two NDM-1-encoding plasmids from the same sequence type 11 Klebsiella pneumoniae strain.</title>
        <authorList>
            <person name="Studentova V."/>
            <person name="Dobiasova H."/>
            <person name="Hedlova D."/>
            <person name="Dolejska M."/>
            <person name="Papagiannitsis C.C."/>
            <person name="Hrabak J."/>
        </authorList>
    </citation>
    <scope>NUCLEOTIDE SEQUENCE</scope>
    <source>
        <strain evidence="1">Kpn-3002cz</strain>
        <plasmid evidence="1">pB-3002cz</plasmid>
    </source>
</reference>
<organism evidence="1">
    <name type="scientific">Klebsiella pneumoniae</name>
    <dbReference type="NCBI Taxonomy" id="573"/>
    <lineage>
        <taxon>Bacteria</taxon>
        <taxon>Pseudomonadati</taxon>
        <taxon>Pseudomonadota</taxon>
        <taxon>Gammaproteobacteria</taxon>
        <taxon>Enterobacterales</taxon>
        <taxon>Enterobacteriaceae</taxon>
        <taxon>Klebsiella/Raoultella group</taxon>
        <taxon>Klebsiella</taxon>
        <taxon>Klebsiella pneumoniae complex</taxon>
    </lineage>
</organism>
<dbReference type="EMBL" id="KJ958926">
    <property type="protein sequence ID" value="AJP18470.1"/>
    <property type="molecule type" value="Genomic_DNA"/>
</dbReference>
<geneLocation type="plasmid" evidence="1">
    <name>pB-3002cz</name>
</geneLocation>
<sequence length="398" mass="42645">MRLKILAATLTVMCGQAFAGYPVSVISSVPITSQVVPQLTTMQTTLAEILTTNTEIGSAITQASDKNTATLTEGFQAQRQADNFGRETERLEKARASFTVPDSICSESASGVAQQVHNTARATASSLASGSGISNTAIQKAVASAPVLPAQDDYRSAAIHANYCTSAEYAVYGGTALCQSVSSDMPGGDIQVQSLYDGAGAVGKEPELTFSDDQIDAGMAYMRNSAKHSPGRTLGKGEIKNETGWQYQGLLTQYKAIQSAAQQPQLSMIADSKPNSSTTTALKEALENASAQSYFDDTASDQAKSNYQMSAREFESFEVGRRYANTDYQEDLQAMDGDNLMRELIRVQSLSNYLQLGIKNQLRESNIIAGQQLALAADREYRPQLQALMQEISGGVAK</sequence>
<dbReference type="PATRIC" id="fig|573.1921.peg.5865"/>
<evidence type="ECO:0000313" key="1">
    <source>
        <dbReference type="EMBL" id="AJP18470.1"/>
    </source>
</evidence>
<keyword evidence="1" id="KW-0614">Plasmid</keyword>
<dbReference type="InterPro" id="IPR053782">
    <property type="entry name" value="TraW-like"/>
</dbReference>
<accession>A0A0C5H1T5</accession>
<dbReference type="RefSeq" id="WP_015632436.1">
    <property type="nucleotide sequence ID" value="NZ_CABFWU010000003.1"/>
</dbReference>
<dbReference type="AlphaFoldDB" id="A0A0C5H1T5"/>